<sequence length="81" mass="8893">MYDDLSQYDPYPESASIEDQDAWMRREEAESALAGLINTALAPGRVDKEMLNETRALVERGGTRPDPAAVAAVLRVLDQAT</sequence>
<gene>
    <name evidence="1" type="ORF">U6N30_08180</name>
</gene>
<evidence type="ECO:0008006" key="3">
    <source>
        <dbReference type="Google" id="ProtNLM"/>
    </source>
</evidence>
<name>A0ABZ1B441_9ACTN</name>
<accession>A0ABZ1B441</accession>
<evidence type="ECO:0000313" key="1">
    <source>
        <dbReference type="EMBL" id="WRL65555.1"/>
    </source>
</evidence>
<reference evidence="1 2" key="1">
    <citation type="submission" date="2023-12" db="EMBL/GenBank/DDBJ databases">
        <title>Blastococcus brunescens sp. nov., an actonobacterium isolated from sandstone collected in sahara desert.</title>
        <authorList>
            <person name="Gtari M."/>
            <person name="Ghodhbane F."/>
        </authorList>
    </citation>
    <scope>NUCLEOTIDE SEQUENCE [LARGE SCALE GENOMIC DNA]</scope>
    <source>
        <strain evidence="1 2">BMG 8361</strain>
    </source>
</reference>
<dbReference type="RefSeq" id="WP_324276874.1">
    <property type="nucleotide sequence ID" value="NZ_CP141261.1"/>
</dbReference>
<organism evidence="1 2">
    <name type="scientific">Blastococcus brunescens</name>
    <dbReference type="NCBI Taxonomy" id="1564165"/>
    <lineage>
        <taxon>Bacteria</taxon>
        <taxon>Bacillati</taxon>
        <taxon>Actinomycetota</taxon>
        <taxon>Actinomycetes</taxon>
        <taxon>Geodermatophilales</taxon>
        <taxon>Geodermatophilaceae</taxon>
        <taxon>Blastococcus</taxon>
    </lineage>
</organism>
<evidence type="ECO:0000313" key="2">
    <source>
        <dbReference type="Proteomes" id="UP001324287"/>
    </source>
</evidence>
<keyword evidence="2" id="KW-1185">Reference proteome</keyword>
<dbReference type="Proteomes" id="UP001324287">
    <property type="component" value="Chromosome"/>
</dbReference>
<dbReference type="EMBL" id="CP141261">
    <property type="protein sequence ID" value="WRL65555.1"/>
    <property type="molecule type" value="Genomic_DNA"/>
</dbReference>
<proteinExistence type="predicted"/>
<protein>
    <recommendedName>
        <fullName evidence="3">Antitoxin VbhA domain-containing protein</fullName>
    </recommendedName>
</protein>